<dbReference type="EMBL" id="PUGF01000004">
    <property type="protein sequence ID" value="PRC94054.1"/>
    <property type="molecule type" value="Genomic_DNA"/>
</dbReference>
<keyword evidence="2" id="KW-1185">Reference proteome</keyword>
<dbReference type="Proteomes" id="UP000237839">
    <property type="component" value="Unassembled WGS sequence"/>
</dbReference>
<accession>A0A2S9H243</accession>
<name>A0A2S9H243_9BURK</name>
<evidence type="ECO:0000313" key="2">
    <source>
        <dbReference type="Proteomes" id="UP000237839"/>
    </source>
</evidence>
<reference evidence="1 2" key="1">
    <citation type="submission" date="2018-02" db="EMBL/GenBank/DDBJ databases">
        <title>Solimicrobium silvestre gen. nov., sp. nov., isolated from alpine forest soil.</title>
        <authorList>
            <person name="Margesin R."/>
            <person name="Albuquerque L."/>
            <person name="Zhang D.-C."/>
            <person name="Froufe H.J.C."/>
            <person name="Severino R."/>
            <person name="Roxo I."/>
            <person name="Egas C."/>
            <person name="Da Costa M.S."/>
        </authorList>
    </citation>
    <scope>NUCLEOTIDE SEQUENCE [LARGE SCALE GENOMIC DNA]</scope>
    <source>
        <strain evidence="1 2">S20-91</strain>
    </source>
</reference>
<dbReference type="AlphaFoldDB" id="A0A2S9H243"/>
<organism evidence="1 2">
    <name type="scientific">Solimicrobium silvestre</name>
    <dbReference type="NCBI Taxonomy" id="2099400"/>
    <lineage>
        <taxon>Bacteria</taxon>
        <taxon>Pseudomonadati</taxon>
        <taxon>Pseudomonadota</taxon>
        <taxon>Betaproteobacteria</taxon>
        <taxon>Burkholderiales</taxon>
        <taxon>Oxalobacteraceae</taxon>
        <taxon>Solimicrobium</taxon>
    </lineage>
</organism>
<gene>
    <name evidence="1" type="ORF">S2091_1227</name>
</gene>
<protein>
    <recommendedName>
        <fullName evidence="3">Glyoxalase/Bleomycin resistance protein/Dioxygenase superfamily</fullName>
    </recommendedName>
</protein>
<dbReference type="RefSeq" id="WP_165794924.1">
    <property type="nucleotide sequence ID" value="NZ_PUGF01000004.1"/>
</dbReference>
<comment type="caution">
    <text evidence="1">The sequence shown here is derived from an EMBL/GenBank/DDBJ whole genome shotgun (WGS) entry which is preliminary data.</text>
</comment>
<dbReference type="SUPFAM" id="SSF54593">
    <property type="entry name" value="Glyoxalase/Bleomycin resistance protein/Dihydroxybiphenyl dioxygenase"/>
    <property type="match status" value="1"/>
</dbReference>
<proteinExistence type="predicted"/>
<evidence type="ECO:0000313" key="1">
    <source>
        <dbReference type="EMBL" id="PRC94054.1"/>
    </source>
</evidence>
<dbReference type="InterPro" id="IPR029068">
    <property type="entry name" value="Glyas_Bleomycin-R_OHBP_Dase"/>
</dbReference>
<sequence length="46" mass="4920">MIDHIGIRTANADKLILFYTNVLATLGIEKKAENPGGACFVTTAKV</sequence>
<evidence type="ECO:0008006" key="3">
    <source>
        <dbReference type="Google" id="ProtNLM"/>
    </source>
</evidence>
<dbReference type="Gene3D" id="3.10.180.10">
    <property type="entry name" value="2,3-Dihydroxybiphenyl 1,2-Dioxygenase, domain 1"/>
    <property type="match status" value="1"/>
</dbReference>